<evidence type="ECO:0000256" key="4">
    <source>
        <dbReference type="ARBA" id="ARBA00022517"/>
    </source>
</evidence>
<dbReference type="OrthoDB" id="277961at2759"/>
<evidence type="ECO:0000256" key="6">
    <source>
        <dbReference type="ARBA" id="ARBA00023054"/>
    </source>
</evidence>
<evidence type="ECO:0000256" key="8">
    <source>
        <dbReference type="RuleBase" id="RU363084"/>
    </source>
</evidence>
<dbReference type="Pfam" id="PF03879">
    <property type="entry name" value="Cgr1"/>
    <property type="match status" value="1"/>
</dbReference>
<reference evidence="11 12" key="1">
    <citation type="submission" date="2014-05" db="EMBL/GenBank/DDBJ databases">
        <title>Draft genome sequence of a rare smut relative, Tilletiaria anomala UBC 951.</title>
        <authorList>
            <consortium name="DOE Joint Genome Institute"/>
            <person name="Toome M."/>
            <person name="Kuo A."/>
            <person name="Henrissat B."/>
            <person name="Lipzen A."/>
            <person name="Tritt A."/>
            <person name="Yoshinaga Y."/>
            <person name="Zane M."/>
            <person name="Barry K."/>
            <person name="Grigoriev I.V."/>
            <person name="Spatafora J.W."/>
            <person name="Aimea M.C."/>
        </authorList>
    </citation>
    <scope>NUCLEOTIDE SEQUENCE [LARGE SCALE GENOMIC DNA]</scope>
    <source>
        <strain evidence="11 12">UBC 951</strain>
    </source>
</reference>
<proteinExistence type="inferred from homology"/>
<dbReference type="EMBL" id="JMSN01000087">
    <property type="protein sequence ID" value="KDN40789.1"/>
    <property type="molecule type" value="Genomic_DNA"/>
</dbReference>
<dbReference type="InParanoid" id="A0A066VPU8"/>
<evidence type="ECO:0000256" key="10">
    <source>
        <dbReference type="SAM" id="SignalP"/>
    </source>
</evidence>
<comment type="caution">
    <text evidence="11">The sequence shown here is derived from an EMBL/GenBank/DDBJ whole genome shotgun (WGS) entry which is preliminary data.</text>
</comment>
<dbReference type="RefSeq" id="XP_013241504.1">
    <property type="nucleotide sequence ID" value="XM_013386050.1"/>
</dbReference>
<dbReference type="Proteomes" id="UP000027361">
    <property type="component" value="Unassembled WGS sequence"/>
</dbReference>
<dbReference type="GO" id="GO:0006364">
    <property type="term" value="P:rRNA processing"/>
    <property type="evidence" value="ECO:0007669"/>
    <property type="project" value="UniProtKB-UniRule"/>
</dbReference>
<evidence type="ECO:0000313" key="11">
    <source>
        <dbReference type="EMBL" id="KDN40789.1"/>
    </source>
</evidence>
<gene>
    <name evidence="11" type="ORF">K437DRAFT_264206</name>
</gene>
<organism evidence="11 12">
    <name type="scientific">Tilletiaria anomala (strain ATCC 24038 / CBS 436.72 / UBC 951)</name>
    <dbReference type="NCBI Taxonomy" id="1037660"/>
    <lineage>
        <taxon>Eukaryota</taxon>
        <taxon>Fungi</taxon>
        <taxon>Dikarya</taxon>
        <taxon>Basidiomycota</taxon>
        <taxon>Ustilaginomycotina</taxon>
        <taxon>Exobasidiomycetes</taxon>
        <taxon>Georgefischeriales</taxon>
        <taxon>Tilletiariaceae</taxon>
        <taxon>Tilletiaria</taxon>
    </lineage>
</organism>
<keyword evidence="5 8" id="KW-0698">rRNA processing</keyword>
<dbReference type="OMA" id="HMKRIER"/>
<evidence type="ECO:0000313" key="12">
    <source>
        <dbReference type="Proteomes" id="UP000027361"/>
    </source>
</evidence>
<accession>A0A066VPU8</accession>
<keyword evidence="6" id="KW-0175">Coiled coil</keyword>
<evidence type="ECO:0000256" key="3">
    <source>
        <dbReference type="ARBA" id="ARBA00007869"/>
    </source>
</evidence>
<protein>
    <recommendedName>
        <fullName evidence="8">rRNA-processing protein</fullName>
    </recommendedName>
</protein>
<evidence type="ECO:0000256" key="9">
    <source>
        <dbReference type="SAM" id="MobiDB-lite"/>
    </source>
</evidence>
<dbReference type="GeneID" id="25265701"/>
<dbReference type="GO" id="GO:0005730">
    <property type="term" value="C:nucleolus"/>
    <property type="evidence" value="ECO:0007669"/>
    <property type="project" value="UniProtKB-SubCell"/>
</dbReference>
<name>A0A066VPU8_TILAU</name>
<keyword evidence="12" id="KW-1185">Reference proteome</keyword>
<feature type="signal peptide" evidence="10">
    <location>
        <begin position="1"/>
        <end position="28"/>
    </location>
</feature>
<sequence>MYALPPAGRLADVLWLSLRLLTLHRTASSTSDPATLLPSTTNIAGLKRKTTWDQRTEQRRKQELAKKKEREMKAEKEAEKDRKARILKERKEKEREKERLAQMAQKMSAKKLERRKRRMGLTKKVAH</sequence>
<dbReference type="AlphaFoldDB" id="A0A066VPU8"/>
<keyword evidence="10" id="KW-0732">Signal</keyword>
<evidence type="ECO:0000256" key="7">
    <source>
        <dbReference type="ARBA" id="ARBA00023242"/>
    </source>
</evidence>
<evidence type="ECO:0000256" key="2">
    <source>
        <dbReference type="ARBA" id="ARBA00004604"/>
    </source>
</evidence>
<feature type="compositionally biased region" description="Basic and acidic residues" evidence="9">
    <location>
        <begin position="50"/>
        <end position="100"/>
    </location>
</feature>
<feature type="region of interest" description="Disordered" evidence="9">
    <location>
        <begin position="48"/>
        <end position="127"/>
    </location>
</feature>
<comment type="function">
    <text evidence="1 8">Involved in nucleolar integrity and required for processing of the pre-rRNA for the 60S ribosome subunit.</text>
</comment>
<comment type="similarity">
    <text evidence="3 8">Belongs to the CGR1 family.</text>
</comment>
<feature type="chain" id="PRO_5001632260" description="rRNA-processing protein" evidence="10">
    <location>
        <begin position="29"/>
        <end position="127"/>
    </location>
</feature>
<evidence type="ECO:0000256" key="5">
    <source>
        <dbReference type="ARBA" id="ARBA00022552"/>
    </source>
</evidence>
<dbReference type="HOGENOM" id="CLU_161539_0_0_1"/>
<feature type="compositionally biased region" description="Basic residues" evidence="9">
    <location>
        <begin position="108"/>
        <end position="127"/>
    </location>
</feature>
<keyword evidence="7 8" id="KW-0539">Nucleus</keyword>
<comment type="subcellular location">
    <subcellularLocation>
        <location evidence="2 8">Nucleus</location>
        <location evidence="2 8">Nucleolus</location>
    </subcellularLocation>
</comment>
<keyword evidence="4 8" id="KW-0690">Ribosome biogenesis</keyword>
<evidence type="ECO:0000256" key="1">
    <source>
        <dbReference type="ARBA" id="ARBA00004090"/>
    </source>
</evidence>
<dbReference type="InterPro" id="IPR005579">
    <property type="entry name" value="Cgr1-like"/>
</dbReference>